<accession>A0AAD5DXS8</accession>
<feature type="compositionally biased region" description="Polar residues" evidence="1">
    <location>
        <begin position="384"/>
        <end position="397"/>
    </location>
</feature>
<dbReference type="EMBL" id="JADXDR010000053">
    <property type="protein sequence ID" value="KAI7842279.1"/>
    <property type="molecule type" value="Genomic_DNA"/>
</dbReference>
<comment type="caution">
    <text evidence="2">The sequence shown here is derived from an EMBL/GenBank/DDBJ whole genome shotgun (WGS) entry which is preliminary data.</text>
</comment>
<feature type="compositionally biased region" description="Low complexity" evidence="1">
    <location>
        <begin position="245"/>
        <end position="271"/>
    </location>
</feature>
<keyword evidence="3" id="KW-1185">Reference proteome</keyword>
<feature type="region of interest" description="Disordered" evidence="1">
    <location>
        <begin position="192"/>
        <end position="271"/>
    </location>
</feature>
<dbReference type="Proteomes" id="UP001205105">
    <property type="component" value="Unassembled WGS sequence"/>
</dbReference>
<organism evidence="2 3">
    <name type="scientific">Chlorella ohadii</name>
    <dbReference type="NCBI Taxonomy" id="2649997"/>
    <lineage>
        <taxon>Eukaryota</taxon>
        <taxon>Viridiplantae</taxon>
        <taxon>Chlorophyta</taxon>
        <taxon>core chlorophytes</taxon>
        <taxon>Trebouxiophyceae</taxon>
        <taxon>Chlorellales</taxon>
        <taxon>Chlorellaceae</taxon>
        <taxon>Chlorella clade</taxon>
        <taxon>Chlorella</taxon>
    </lineage>
</organism>
<gene>
    <name evidence="2" type="ORF">COHA_003920</name>
</gene>
<feature type="region of interest" description="Disordered" evidence="1">
    <location>
        <begin position="347"/>
        <end position="400"/>
    </location>
</feature>
<reference evidence="2" key="1">
    <citation type="submission" date="2020-11" db="EMBL/GenBank/DDBJ databases">
        <title>Chlorella ohadii genome sequencing and assembly.</title>
        <authorList>
            <person name="Murik O."/>
            <person name="Treves H."/>
            <person name="Kedem I."/>
            <person name="Shotland Y."/>
            <person name="Kaplan A."/>
        </authorList>
    </citation>
    <scope>NUCLEOTIDE SEQUENCE</scope>
    <source>
        <strain evidence="2">1</strain>
    </source>
</reference>
<proteinExistence type="predicted"/>
<feature type="compositionally biased region" description="Low complexity" evidence="1">
    <location>
        <begin position="201"/>
        <end position="212"/>
    </location>
</feature>
<evidence type="ECO:0000256" key="1">
    <source>
        <dbReference type="SAM" id="MobiDB-lite"/>
    </source>
</evidence>
<dbReference type="AlphaFoldDB" id="A0AAD5DXS8"/>
<feature type="compositionally biased region" description="Low complexity" evidence="1">
    <location>
        <begin position="97"/>
        <end position="117"/>
    </location>
</feature>
<feature type="region of interest" description="Disordered" evidence="1">
    <location>
        <begin position="91"/>
        <end position="149"/>
    </location>
</feature>
<sequence length="438" mass="47104">MQLEETGMQQLEASGSLPLSGQMTTLAHPGALLGQQQATFSCPQSPDRAVSLGNLPSLGSLPPLGSPLIAAAVPAAEVPVHVAHFAFCRVPPPPPRQQLGPQRQQQQQLRSTQPPSQESCAGSRHPMLGGPPTRDGATSQLPPRQPASIGSLDMMQASAPSEPDQPGESELLRQFSGQLDLPLVDPLPQQQEPAAEVEFLAPQRAPQQPQRAQQRKEKKSPKAKQEPKQKQPQLKQKQLKKKQKAQGSKPAGQKPTAASPAAPQPAAAASPTVQQLLLQAGMDGFAQAMVSELQRQLSAQQAAEAAAWHRKQRQLLEEAQAEQRRQLELAQQAQLLQLEKAQLLWQSRRSPERRAAEPSPLAVSPAAPQLERQPSQALGREPSAQPSLGQRTLSAHLQQEERWASQRAVQQLWAQAAASLVGRSGSMEAGKLPGTAQQ</sequence>
<protein>
    <submittedName>
        <fullName evidence="2">Uncharacterized protein</fullName>
    </submittedName>
</protein>
<evidence type="ECO:0000313" key="2">
    <source>
        <dbReference type="EMBL" id="KAI7842279.1"/>
    </source>
</evidence>
<evidence type="ECO:0000313" key="3">
    <source>
        <dbReference type="Proteomes" id="UP001205105"/>
    </source>
</evidence>
<name>A0AAD5DXS8_9CHLO</name>